<sequence length="72" mass="7834">MKSVSLLFCLLAVIHTAQSVDPSCSGKYNTNPILRDEPTFVSSVPNGKRFVVGSGYDKINIVHLYGGTPFDM</sequence>
<dbReference type="EMBL" id="CAJNON010001327">
    <property type="protein sequence ID" value="CAF1452709.1"/>
    <property type="molecule type" value="Genomic_DNA"/>
</dbReference>
<reference evidence="2" key="1">
    <citation type="submission" date="2021-02" db="EMBL/GenBank/DDBJ databases">
        <authorList>
            <person name="Nowell W R."/>
        </authorList>
    </citation>
    <scope>NUCLEOTIDE SEQUENCE</scope>
</reference>
<proteinExistence type="predicted"/>
<feature type="chain" id="PRO_5032634599" evidence="1">
    <location>
        <begin position="20"/>
        <end position="72"/>
    </location>
</feature>
<evidence type="ECO:0000256" key="1">
    <source>
        <dbReference type="SAM" id="SignalP"/>
    </source>
</evidence>
<comment type="caution">
    <text evidence="2">The sequence shown here is derived from an EMBL/GenBank/DDBJ whole genome shotgun (WGS) entry which is preliminary data.</text>
</comment>
<keyword evidence="1" id="KW-0732">Signal</keyword>
<evidence type="ECO:0000313" key="3">
    <source>
        <dbReference type="Proteomes" id="UP000663891"/>
    </source>
</evidence>
<feature type="non-terminal residue" evidence="2">
    <location>
        <position position="72"/>
    </location>
</feature>
<dbReference type="AlphaFoldDB" id="A0A815PSH2"/>
<feature type="signal peptide" evidence="1">
    <location>
        <begin position="1"/>
        <end position="19"/>
    </location>
</feature>
<protein>
    <submittedName>
        <fullName evidence="2">Uncharacterized protein</fullName>
    </submittedName>
</protein>
<accession>A0A815PSH2</accession>
<gene>
    <name evidence="2" type="ORF">VCS650_LOCUS39572</name>
</gene>
<dbReference type="OrthoDB" id="189997at2759"/>
<dbReference type="Proteomes" id="UP000663891">
    <property type="component" value="Unassembled WGS sequence"/>
</dbReference>
<organism evidence="2 3">
    <name type="scientific">Adineta steineri</name>
    <dbReference type="NCBI Taxonomy" id="433720"/>
    <lineage>
        <taxon>Eukaryota</taxon>
        <taxon>Metazoa</taxon>
        <taxon>Spiralia</taxon>
        <taxon>Gnathifera</taxon>
        <taxon>Rotifera</taxon>
        <taxon>Eurotatoria</taxon>
        <taxon>Bdelloidea</taxon>
        <taxon>Adinetida</taxon>
        <taxon>Adinetidae</taxon>
        <taxon>Adineta</taxon>
    </lineage>
</organism>
<evidence type="ECO:0000313" key="2">
    <source>
        <dbReference type="EMBL" id="CAF1452709.1"/>
    </source>
</evidence>
<name>A0A815PSH2_9BILA</name>